<reference evidence="1" key="1">
    <citation type="submission" date="2020-02" db="EMBL/GenBank/DDBJ databases">
        <authorList>
            <person name="Meier V. D."/>
        </authorList>
    </citation>
    <scope>NUCLEOTIDE SEQUENCE</scope>
    <source>
        <strain evidence="1">AVDCRST_MAG66</strain>
    </source>
</reference>
<dbReference type="EMBL" id="CADCUS010000144">
    <property type="protein sequence ID" value="CAA9392460.1"/>
    <property type="molecule type" value="Genomic_DNA"/>
</dbReference>
<organism evidence="1">
    <name type="scientific">uncultured Pseudonocardia sp</name>
    <dbReference type="NCBI Taxonomy" id="211455"/>
    <lineage>
        <taxon>Bacteria</taxon>
        <taxon>Bacillati</taxon>
        <taxon>Actinomycetota</taxon>
        <taxon>Actinomycetes</taxon>
        <taxon>Pseudonocardiales</taxon>
        <taxon>Pseudonocardiaceae</taxon>
        <taxon>Pseudonocardia</taxon>
        <taxon>environmental samples</taxon>
    </lineage>
</organism>
<dbReference type="AlphaFoldDB" id="A0A6J4NML7"/>
<protein>
    <submittedName>
        <fullName evidence="1">Uncharacterized protein</fullName>
    </submittedName>
</protein>
<gene>
    <name evidence="1" type="ORF">AVDCRST_MAG66-1094</name>
</gene>
<sequence>MHPSFALGLRRDLARWGLMDSPRARWPRSISATSPAQSRAAH</sequence>
<name>A0A6J4NML7_9PSEU</name>
<evidence type="ECO:0000313" key="1">
    <source>
        <dbReference type="EMBL" id="CAA9392460.1"/>
    </source>
</evidence>
<accession>A0A6J4NML7</accession>
<proteinExistence type="predicted"/>